<feature type="compositionally biased region" description="Basic residues" evidence="1">
    <location>
        <begin position="77"/>
        <end position="86"/>
    </location>
</feature>
<proteinExistence type="predicted"/>
<keyword evidence="3" id="KW-1185">Reference proteome</keyword>
<dbReference type="InParanoid" id="B0DRE2"/>
<evidence type="ECO:0000313" key="2">
    <source>
        <dbReference type="EMBL" id="EDR02855.1"/>
    </source>
</evidence>
<dbReference type="Proteomes" id="UP000001194">
    <property type="component" value="Unassembled WGS sequence"/>
</dbReference>
<dbReference type="GeneID" id="6082177"/>
<name>B0DRE2_LACBS</name>
<dbReference type="AlphaFoldDB" id="B0DRE2"/>
<feature type="region of interest" description="Disordered" evidence="1">
    <location>
        <begin position="68"/>
        <end position="163"/>
    </location>
</feature>
<dbReference type="KEGG" id="lbc:LACBIDRAFT_332045"/>
<feature type="compositionally biased region" description="Basic and acidic residues" evidence="1">
    <location>
        <begin position="125"/>
        <end position="135"/>
    </location>
</feature>
<dbReference type="HOGENOM" id="CLU_801851_0_0_1"/>
<dbReference type="EMBL" id="DS547128">
    <property type="protein sequence ID" value="EDR02855.1"/>
    <property type="molecule type" value="Genomic_DNA"/>
</dbReference>
<accession>B0DRE2</accession>
<organism evidence="3">
    <name type="scientific">Laccaria bicolor (strain S238N-H82 / ATCC MYA-4686)</name>
    <name type="common">Bicoloured deceiver</name>
    <name type="synonym">Laccaria laccata var. bicolor</name>
    <dbReference type="NCBI Taxonomy" id="486041"/>
    <lineage>
        <taxon>Eukaryota</taxon>
        <taxon>Fungi</taxon>
        <taxon>Dikarya</taxon>
        <taxon>Basidiomycota</taxon>
        <taxon>Agaricomycotina</taxon>
        <taxon>Agaricomycetes</taxon>
        <taxon>Agaricomycetidae</taxon>
        <taxon>Agaricales</taxon>
        <taxon>Agaricineae</taxon>
        <taxon>Hydnangiaceae</taxon>
        <taxon>Laccaria</taxon>
    </lineage>
</organism>
<evidence type="ECO:0000256" key="1">
    <source>
        <dbReference type="SAM" id="MobiDB-lite"/>
    </source>
</evidence>
<reference evidence="2 3" key="1">
    <citation type="journal article" date="2008" name="Nature">
        <title>The genome of Laccaria bicolor provides insights into mycorrhizal symbiosis.</title>
        <authorList>
            <person name="Martin F."/>
            <person name="Aerts A."/>
            <person name="Ahren D."/>
            <person name="Brun A."/>
            <person name="Danchin E.G.J."/>
            <person name="Duchaussoy F."/>
            <person name="Gibon J."/>
            <person name="Kohler A."/>
            <person name="Lindquist E."/>
            <person name="Pereda V."/>
            <person name="Salamov A."/>
            <person name="Shapiro H.J."/>
            <person name="Wuyts J."/>
            <person name="Blaudez D."/>
            <person name="Buee M."/>
            <person name="Brokstein P."/>
            <person name="Canbaeck B."/>
            <person name="Cohen D."/>
            <person name="Courty P.E."/>
            <person name="Coutinho P.M."/>
            <person name="Delaruelle C."/>
            <person name="Detter J.C."/>
            <person name="Deveau A."/>
            <person name="DiFazio S."/>
            <person name="Duplessis S."/>
            <person name="Fraissinet-Tachet L."/>
            <person name="Lucic E."/>
            <person name="Frey-Klett P."/>
            <person name="Fourrey C."/>
            <person name="Feussner I."/>
            <person name="Gay G."/>
            <person name="Grimwood J."/>
            <person name="Hoegger P.J."/>
            <person name="Jain P."/>
            <person name="Kilaru S."/>
            <person name="Labbe J."/>
            <person name="Lin Y.C."/>
            <person name="Legue V."/>
            <person name="Le Tacon F."/>
            <person name="Marmeisse R."/>
            <person name="Melayah D."/>
            <person name="Montanini B."/>
            <person name="Muratet M."/>
            <person name="Nehls U."/>
            <person name="Niculita-Hirzel H."/>
            <person name="Oudot-Le Secq M.P."/>
            <person name="Peter M."/>
            <person name="Quesneville H."/>
            <person name="Rajashekar B."/>
            <person name="Reich M."/>
            <person name="Rouhier N."/>
            <person name="Schmutz J."/>
            <person name="Yin T."/>
            <person name="Chalot M."/>
            <person name="Henrissat B."/>
            <person name="Kuees U."/>
            <person name="Lucas S."/>
            <person name="Van de Peer Y."/>
            <person name="Podila G.K."/>
            <person name="Polle A."/>
            <person name="Pukkila P.J."/>
            <person name="Richardson P.M."/>
            <person name="Rouze P."/>
            <person name="Sanders I.R."/>
            <person name="Stajich J.E."/>
            <person name="Tunlid A."/>
            <person name="Tuskan G."/>
            <person name="Grigoriev I.V."/>
        </authorList>
    </citation>
    <scope>NUCLEOTIDE SEQUENCE [LARGE SCALE GENOMIC DNA]</scope>
    <source>
        <strain evidence="3">S238N-H82 / ATCC MYA-4686</strain>
    </source>
</reference>
<sequence length="346" mass="38046">MGKGSINSIHRLPVPVVDAQDRAPYTIGHRVSTTEAILSVFSKSSAKTAPFEEQWHSGDEVEVMSPGKAATLSSRNRPSRATKNLKTKAPSARTTLSENSNQGPAKPTANSSGIHGTTSSAADAPKQHVCADDTNKNTSSKGANDNAKEPKRPSAVDVVSAPKTKVAAKPRASKASAAAEFTEDYADKLRKAIYLQGPLPDDSITTQLHIQGYEVVIRKEEISVQRETNKLKKRKLELQEQGLQLTIQVHQQAVEQHSEEKRIASPTSRDVDWAENIQDLAMVKLFESWEDSDIIIWSEHTKADRANIAKKYGEFVQIQYPAAAGHEWSWGEDGSEFLTLKRAQER</sequence>
<gene>
    <name evidence="2" type="ORF">LACBIDRAFT_332045</name>
</gene>
<protein>
    <submittedName>
        <fullName evidence="2">Predicted protein</fullName>
    </submittedName>
</protein>
<dbReference type="RefSeq" id="XP_001886565.1">
    <property type="nucleotide sequence ID" value="XM_001886530.1"/>
</dbReference>
<evidence type="ECO:0000313" key="3">
    <source>
        <dbReference type="Proteomes" id="UP000001194"/>
    </source>
</evidence>
<feature type="compositionally biased region" description="Polar residues" evidence="1">
    <location>
        <begin position="92"/>
        <end position="121"/>
    </location>
</feature>